<keyword evidence="2" id="KW-1185">Reference proteome</keyword>
<dbReference type="RefSeq" id="WP_015231759.1">
    <property type="nucleotide sequence ID" value="NC_019791.1"/>
</dbReference>
<dbReference type="InterPro" id="IPR032836">
    <property type="entry name" value="DsrE2-like"/>
</dbReference>
<dbReference type="Pfam" id="PF13686">
    <property type="entry name" value="DrsE_2"/>
    <property type="match status" value="1"/>
</dbReference>
<dbReference type="HOGENOM" id="CLU_094970_2_0_2"/>
<proteinExistence type="predicted"/>
<dbReference type="KEGG" id="clg:Calag_0070"/>
<dbReference type="Gene3D" id="3.40.1260.10">
    <property type="entry name" value="DsrEFH-like"/>
    <property type="match status" value="1"/>
</dbReference>
<dbReference type="GeneID" id="14211330"/>
<organism evidence="1 2">
    <name type="scientific">Caldisphaera lagunensis (strain DSM 15908 / JCM 11604 / ANMR 0165 / IC-154)</name>
    <dbReference type="NCBI Taxonomy" id="1056495"/>
    <lineage>
        <taxon>Archaea</taxon>
        <taxon>Thermoproteota</taxon>
        <taxon>Thermoprotei</taxon>
        <taxon>Acidilobales</taxon>
        <taxon>Caldisphaeraceae</taxon>
        <taxon>Caldisphaera</taxon>
    </lineage>
</organism>
<dbReference type="eggNOG" id="arCOG02064">
    <property type="taxonomic scope" value="Archaea"/>
</dbReference>
<dbReference type="PANTHER" id="PTHR34655">
    <property type="entry name" value="CONSERVED WITHIN P. AEROPHILUM"/>
    <property type="match status" value="1"/>
</dbReference>
<name>L0A7Q8_CALLD</name>
<dbReference type="STRING" id="1056495.Calag_0070"/>
<dbReference type="PANTHER" id="PTHR34655:SF1">
    <property type="match status" value="1"/>
</dbReference>
<dbReference type="AlphaFoldDB" id="L0A7Q8"/>
<dbReference type="OrthoDB" id="69354at2157"/>
<sequence precursor="true">MTEKVSIFMISPTLEKLLSLAVIVSGAVAENMEVYVFLSFAQVAFKKGMPEKYDKIGKDYEEYKQTAANYMMEKKVTWYGMLKDAKSSGKVRIDACSLVADMLKLKKEDFDPLVDNISGVSTFLNEAAKSNVVLYI</sequence>
<reference evidence="2" key="1">
    <citation type="submission" date="2012-03" db="EMBL/GenBank/DDBJ databases">
        <title>Complete genome of Caldisphaera lagunensis DSM 15908.</title>
        <authorList>
            <person name="Lucas S."/>
            <person name="Copeland A."/>
            <person name="Lapidus A."/>
            <person name="Glavina del Rio T."/>
            <person name="Dalin E."/>
            <person name="Tice H."/>
            <person name="Bruce D."/>
            <person name="Goodwin L."/>
            <person name="Pitluck S."/>
            <person name="Peters L."/>
            <person name="Mikhailova N."/>
            <person name="Teshima H."/>
            <person name="Kyrpides N."/>
            <person name="Mavromatis K."/>
            <person name="Ivanova N."/>
            <person name="Brettin T."/>
            <person name="Detter J.C."/>
            <person name="Han C."/>
            <person name="Larimer F."/>
            <person name="Land M."/>
            <person name="Hauser L."/>
            <person name="Markowitz V."/>
            <person name="Cheng J.-F."/>
            <person name="Hugenholtz P."/>
            <person name="Woyke T."/>
            <person name="Wu D."/>
            <person name="Spring S."/>
            <person name="Schroeder M."/>
            <person name="Brambilla E."/>
            <person name="Klenk H.-P."/>
            <person name="Eisen J.A."/>
        </authorList>
    </citation>
    <scope>NUCLEOTIDE SEQUENCE [LARGE SCALE GENOMIC DNA]</scope>
    <source>
        <strain evidence="2">DSM 15908 / JCM 11604 / IC-154</strain>
    </source>
</reference>
<dbReference type="EMBL" id="CP003378">
    <property type="protein sequence ID" value="AFZ69861.1"/>
    <property type="molecule type" value="Genomic_DNA"/>
</dbReference>
<dbReference type="SUPFAM" id="SSF75169">
    <property type="entry name" value="DsrEFH-like"/>
    <property type="match status" value="1"/>
</dbReference>
<evidence type="ECO:0008006" key="3">
    <source>
        <dbReference type="Google" id="ProtNLM"/>
    </source>
</evidence>
<dbReference type="InterPro" id="IPR027396">
    <property type="entry name" value="DsrEFH-like"/>
</dbReference>
<evidence type="ECO:0000313" key="2">
    <source>
        <dbReference type="Proteomes" id="UP000010469"/>
    </source>
</evidence>
<gene>
    <name evidence="1" type="ordered locus">Calag_0070</name>
</gene>
<dbReference type="Proteomes" id="UP000010469">
    <property type="component" value="Chromosome"/>
</dbReference>
<protein>
    <recommendedName>
        <fullName evidence="3">Peroxiredoxin</fullName>
    </recommendedName>
</protein>
<dbReference type="InParanoid" id="L0A7Q8"/>
<accession>L0A7Q8</accession>
<evidence type="ECO:0000313" key="1">
    <source>
        <dbReference type="EMBL" id="AFZ69861.1"/>
    </source>
</evidence>